<dbReference type="AlphaFoldDB" id="A0A5C6F4J4"/>
<evidence type="ECO:0000259" key="2">
    <source>
        <dbReference type="Pfam" id="PF13392"/>
    </source>
</evidence>
<reference evidence="3 4" key="1">
    <citation type="submission" date="2019-02" db="EMBL/GenBank/DDBJ databases">
        <title>Deep-cultivation of Planctomycetes and their phenomic and genomic characterization uncovers novel biology.</title>
        <authorList>
            <person name="Wiegand S."/>
            <person name="Jogler M."/>
            <person name="Boedeker C."/>
            <person name="Pinto D."/>
            <person name="Vollmers J."/>
            <person name="Rivas-Marin E."/>
            <person name="Kohn T."/>
            <person name="Peeters S.H."/>
            <person name="Heuer A."/>
            <person name="Rast P."/>
            <person name="Oberbeckmann S."/>
            <person name="Bunk B."/>
            <person name="Jeske O."/>
            <person name="Meyerdierks A."/>
            <person name="Storesund J.E."/>
            <person name="Kallscheuer N."/>
            <person name="Luecker S."/>
            <person name="Lage O.M."/>
            <person name="Pohl T."/>
            <person name="Merkel B.J."/>
            <person name="Hornburger P."/>
            <person name="Mueller R.-W."/>
            <person name="Bruemmer F."/>
            <person name="Labrenz M."/>
            <person name="Spormann A.M."/>
            <person name="Op Den Camp H."/>
            <person name="Overmann J."/>
            <person name="Amann R."/>
            <person name="Jetten M.S.M."/>
            <person name="Mascher T."/>
            <person name="Medema M.H."/>
            <person name="Devos D.P."/>
            <person name="Kaster A.-K."/>
            <person name="Ovreas L."/>
            <person name="Rohde M."/>
            <person name="Galperin M.Y."/>
            <person name="Jogler C."/>
        </authorList>
    </citation>
    <scope>NUCLEOTIDE SEQUENCE [LARGE SCALE GENOMIC DNA]</scope>
    <source>
        <strain evidence="3 4">Poly51</strain>
    </source>
</reference>
<dbReference type="RefSeq" id="WP_390621787.1">
    <property type="nucleotide sequence ID" value="NZ_SJPW01000004.1"/>
</dbReference>
<protein>
    <recommendedName>
        <fullName evidence="5">HNH nuclease domain-containing protein</fullName>
    </recommendedName>
</protein>
<dbReference type="SUPFAM" id="SSF54060">
    <property type="entry name" value="His-Me finger endonucleases"/>
    <property type="match status" value="1"/>
</dbReference>
<dbReference type="InterPro" id="IPR003615">
    <property type="entry name" value="HNH_nuc"/>
</dbReference>
<evidence type="ECO:0000313" key="4">
    <source>
        <dbReference type="Proteomes" id="UP000318288"/>
    </source>
</evidence>
<sequence length="185" mass="20185">MTNQSSVPDLISVSTKGLKQLLSKRLNAANESAEEYLRRLIENDLGIAAKPTAVSHRGREASGSRTIQWRAIAATDGKYEVSDRGAVRRTGSTKKLSVQFRRGRAVVHLQVASATKTFIVRRLVADAFLGPLPPGCWVMHRDGNMRRLSVSNLIVVPAGEGPVKAAELTTQRAAKARRKKSKTNT</sequence>
<dbReference type="GO" id="GO:0016788">
    <property type="term" value="F:hydrolase activity, acting on ester bonds"/>
    <property type="evidence" value="ECO:0007669"/>
    <property type="project" value="InterPro"/>
</dbReference>
<proteinExistence type="predicted"/>
<accession>A0A5C6F4J4</accession>
<evidence type="ECO:0000259" key="1">
    <source>
        <dbReference type="Pfam" id="PF07463"/>
    </source>
</evidence>
<dbReference type="InterPro" id="IPR044925">
    <property type="entry name" value="His-Me_finger_sf"/>
</dbReference>
<organism evidence="3 4">
    <name type="scientific">Rubripirellula tenax</name>
    <dbReference type="NCBI Taxonomy" id="2528015"/>
    <lineage>
        <taxon>Bacteria</taxon>
        <taxon>Pseudomonadati</taxon>
        <taxon>Planctomycetota</taxon>
        <taxon>Planctomycetia</taxon>
        <taxon>Pirellulales</taxon>
        <taxon>Pirellulaceae</taxon>
        <taxon>Rubripirellula</taxon>
    </lineage>
</organism>
<evidence type="ECO:0000313" key="3">
    <source>
        <dbReference type="EMBL" id="TWU54381.1"/>
    </source>
</evidence>
<dbReference type="InterPro" id="IPR010902">
    <property type="entry name" value="NUMOD4"/>
</dbReference>
<name>A0A5C6F4J4_9BACT</name>
<dbReference type="Gene3D" id="3.90.75.20">
    <property type="match status" value="1"/>
</dbReference>
<feature type="domain" description="HNH nuclease" evidence="2">
    <location>
        <begin position="122"/>
        <end position="158"/>
    </location>
</feature>
<dbReference type="Pfam" id="PF13392">
    <property type="entry name" value="HNH_3"/>
    <property type="match status" value="1"/>
</dbReference>
<feature type="domain" description="NUMOD4" evidence="1">
    <location>
        <begin position="68"/>
        <end position="109"/>
    </location>
</feature>
<comment type="caution">
    <text evidence="3">The sequence shown here is derived from an EMBL/GenBank/DDBJ whole genome shotgun (WGS) entry which is preliminary data.</text>
</comment>
<dbReference type="Proteomes" id="UP000318288">
    <property type="component" value="Unassembled WGS sequence"/>
</dbReference>
<dbReference type="EMBL" id="SJPW01000004">
    <property type="protein sequence ID" value="TWU54381.1"/>
    <property type="molecule type" value="Genomic_DNA"/>
</dbReference>
<gene>
    <name evidence="3" type="ORF">Poly51_30980</name>
</gene>
<dbReference type="Pfam" id="PF07463">
    <property type="entry name" value="NUMOD4"/>
    <property type="match status" value="1"/>
</dbReference>
<evidence type="ECO:0008006" key="5">
    <source>
        <dbReference type="Google" id="ProtNLM"/>
    </source>
</evidence>
<keyword evidence="4" id="KW-1185">Reference proteome</keyword>